<feature type="region of interest" description="Disordered" evidence="1">
    <location>
        <begin position="999"/>
        <end position="1119"/>
    </location>
</feature>
<feature type="compositionally biased region" description="Polar residues" evidence="1">
    <location>
        <begin position="900"/>
        <end position="916"/>
    </location>
</feature>
<feature type="compositionally biased region" description="Polar residues" evidence="1">
    <location>
        <begin position="1004"/>
        <end position="1024"/>
    </location>
</feature>
<gene>
    <name evidence="2" type="ORF">g.4826</name>
</gene>
<feature type="compositionally biased region" description="Basic and acidic residues" evidence="1">
    <location>
        <begin position="418"/>
        <end position="442"/>
    </location>
</feature>
<feature type="compositionally biased region" description="Polar residues" evidence="1">
    <location>
        <begin position="381"/>
        <end position="395"/>
    </location>
</feature>
<name>A0A1B6M3R0_9HEMI</name>
<feature type="compositionally biased region" description="Basic and acidic residues" evidence="1">
    <location>
        <begin position="1028"/>
        <end position="1042"/>
    </location>
</feature>
<evidence type="ECO:0000256" key="1">
    <source>
        <dbReference type="SAM" id="MobiDB-lite"/>
    </source>
</evidence>
<feature type="compositionally biased region" description="Basic and acidic residues" evidence="1">
    <location>
        <begin position="713"/>
        <end position="723"/>
    </location>
</feature>
<feature type="compositionally biased region" description="Basic and acidic residues" evidence="1">
    <location>
        <begin position="634"/>
        <end position="651"/>
    </location>
</feature>
<feature type="region of interest" description="Disordered" evidence="1">
    <location>
        <begin position="634"/>
        <end position="743"/>
    </location>
</feature>
<feature type="compositionally biased region" description="Basic and acidic residues" evidence="1">
    <location>
        <begin position="1055"/>
        <end position="1069"/>
    </location>
</feature>
<dbReference type="EMBL" id="GEBQ01009398">
    <property type="protein sequence ID" value="JAT30579.1"/>
    <property type="molecule type" value="Transcribed_RNA"/>
</dbReference>
<feature type="region of interest" description="Disordered" evidence="1">
    <location>
        <begin position="368"/>
        <end position="477"/>
    </location>
</feature>
<sequence length="1119" mass="125816">MYKSVRDTLQAFSRNQLSKLNFKSPSYSSTSERFEKRSKNNNISILFKPDRSQKSKHVRKVAQALKSRRKYILHNVLLGKLVDPIVELFTPSIKGTDQLSKLSDFRTHQGFLDRIEETEAATYPKFAEEEPKAFYFNKALEVEDFISSPYANIENKTTKQSSGKWFSKKNKSKQVYKKLNLSTDLENTRKLPLLDLIFEKMIYNKIDKFVPGVNNENLIELYDFRVHKEHQIQHCADVKVTQVNVIGERMDSQFGNNLNLNLSSSGHFEVLTSKGVLKVPESSSGTDAAEIVRNGRASTTTGINLNKTPNNPQDCAENMLKSENIRPKRGVESVENSASKSPLPMYKATKGNFTSDVQKGKIVTATNPKKSQAKIARPVSSIHNNRSKTNTTTYTKPPANESKNENTVQCLNKSADPLSKEQFHVSDVKKEKPSRSPDEINESRNNILAEANAQTKMSPTKEGKVETSKSTTLLNKHSKGVDGTVAKTRLAAKSRQAGFSKTHNSKQTLKQPECFDQSVVVPIGANVHMSKVTGENSLEVTNVKNDLNCIVRTPSHIEEIDGTIDKDENTGNEIPFDSSTEVSELNASEDIVKTVLVSFNTSGDEARFVKREQLVGKGIKSELIDHNMVLDSEYKRRSEDSSRRKRLENTKPGKNKPVTKASFLAEKAKLRPWKRRNDAMRRNSSKRQQEANASATVESNLSATLPKSPVLKDVQRLDNKETSKNVNLTSQMPSKNTTQNSITKIETLESKISTPTLNRSEKVNKVVFSNHESNVKQINASTKDKPAPQIKTSVSDKLKIVQKAKIKRREEVKLEQKSGNSSMSNSDNLMYRYSSIKNVKEEPIPKDVKTLNKKEFVKLNSPIKPNENRIKSPTATREPKTNEIVNKRNQRNMPLRKPNENISNAHKTSNTTISSEKSMKRKLQKENVSQQKSKPTPLLNSPTTFSVQKLNSQKVIGKVLETPRKKDNLGASKINNSPVEKLITLKNKIETHNIKVISMEPPKTSMTPQSSKGAESIRTQSNVPNYHKSRENTNKRETKISENLRSMTKTNSTKDLQEAGKPLVRDLSKQVKRKTSTGERYNRQTNSGSKTPTNDSPHSTNPNPNKGATQILQKLIKRK</sequence>
<feature type="compositionally biased region" description="Polar residues" evidence="1">
    <location>
        <begin position="690"/>
        <end position="705"/>
    </location>
</feature>
<evidence type="ECO:0000313" key="2">
    <source>
        <dbReference type="EMBL" id="JAT30579.1"/>
    </source>
</evidence>
<feature type="region of interest" description="Disordered" evidence="1">
    <location>
        <begin position="328"/>
        <end position="351"/>
    </location>
</feature>
<feature type="compositionally biased region" description="Polar residues" evidence="1">
    <location>
        <begin position="1043"/>
        <end position="1054"/>
    </location>
</feature>
<dbReference type="AlphaFoldDB" id="A0A1B6M3R0"/>
<feature type="compositionally biased region" description="Polar residues" evidence="1">
    <location>
        <begin position="926"/>
        <end position="944"/>
    </location>
</feature>
<accession>A0A1B6M3R0</accession>
<organism evidence="2">
    <name type="scientific">Graphocephala atropunctata</name>
    <dbReference type="NCBI Taxonomy" id="36148"/>
    <lineage>
        <taxon>Eukaryota</taxon>
        <taxon>Metazoa</taxon>
        <taxon>Ecdysozoa</taxon>
        <taxon>Arthropoda</taxon>
        <taxon>Hexapoda</taxon>
        <taxon>Insecta</taxon>
        <taxon>Pterygota</taxon>
        <taxon>Neoptera</taxon>
        <taxon>Paraneoptera</taxon>
        <taxon>Hemiptera</taxon>
        <taxon>Auchenorrhyncha</taxon>
        <taxon>Membracoidea</taxon>
        <taxon>Cicadellidae</taxon>
        <taxon>Cicadellinae</taxon>
        <taxon>Cicadellini</taxon>
        <taxon>Graphocephala</taxon>
    </lineage>
</organism>
<proteinExistence type="predicted"/>
<feature type="region of interest" description="Disordered" evidence="1">
    <location>
        <begin position="859"/>
        <end position="944"/>
    </location>
</feature>
<protein>
    <submittedName>
        <fullName evidence="2">Uncharacterized protein</fullName>
    </submittedName>
</protein>
<feature type="compositionally biased region" description="Polar residues" evidence="1">
    <location>
        <begin position="724"/>
        <end position="743"/>
    </location>
</feature>
<reference evidence="2" key="1">
    <citation type="submission" date="2015-11" db="EMBL/GenBank/DDBJ databases">
        <title>De novo transcriptome assembly of four potential Pierce s Disease insect vectors from Arizona vineyards.</title>
        <authorList>
            <person name="Tassone E.E."/>
        </authorList>
    </citation>
    <scope>NUCLEOTIDE SEQUENCE</scope>
</reference>
<feature type="compositionally biased region" description="Polar residues" evidence="1">
    <location>
        <begin position="1083"/>
        <end position="1112"/>
    </location>
</feature>